<organism evidence="9 10">
    <name type="scientific">Geobacillus subterraneus</name>
    <dbReference type="NCBI Taxonomy" id="129338"/>
    <lineage>
        <taxon>Bacteria</taxon>
        <taxon>Bacillati</taxon>
        <taxon>Bacillota</taxon>
        <taxon>Bacilli</taxon>
        <taxon>Bacillales</taxon>
        <taxon>Anoxybacillaceae</taxon>
        <taxon>Geobacillus</taxon>
    </lineage>
</organism>
<dbReference type="PROSITE" id="PS51007">
    <property type="entry name" value="CYTC"/>
    <property type="match status" value="1"/>
</dbReference>
<evidence type="ECO:0000313" key="10">
    <source>
        <dbReference type="Proteomes" id="UP000076226"/>
    </source>
</evidence>
<evidence type="ECO:0000256" key="1">
    <source>
        <dbReference type="ARBA" id="ARBA00022448"/>
    </source>
</evidence>
<dbReference type="Proteomes" id="UP000076226">
    <property type="component" value="Chromosome"/>
</dbReference>
<evidence type="ECO:0000256" key="7">
    <source>
        <dbReference type="SAM" id="SignalP"/>
    </source>
</evidence>
<dbReference type="InterPro" id="IPR009056">
    <property type="entry name" value="Cyt_c-like_dom"/>
</dbReference>
<dbReference type="EMBL" id="CP014342">
    <property type="protein sequence ID" value="AMX82337.1"/>
    <property type="molecule type" value="Genomic_DNA"/>
</dbReference>
<evidence type="ECO:0000256" key="5">
    <source>
        <dbReference type="ARBA" id="ARBA00023004"/>
    </source>
</evidence>
<keyword evidence="2 6" id="KW-0349">Heme</keyword>
<evidence type="ECO:0000256" key="4">
    <source>
        <dbReference type="ARBA" id="ARBA00022982"/>
    </source>
</evidence>
<dbReference type="PANTHER" id="PTHR37823">
    <property type="entry name" value="CYTOCHROME C-553-LIKE"/>
    <property type="match status" value="1"/>
</dbReference>
<dbReference type="PROSITE" id="PS51257">
    <property type="entry name" value="PROKAR_LIPOPROTEIN"/>
    <property type="match status" value="1"/>
</dbReference>
<reference evidence="9 10" key="1">
    <citation type="submission" date="2016-02" db="EMBL/GenBank/DDBJ databases">
        <title>Complete genome sequence of Geobacillus subterraneus KCTC 3922T.</title>
        <authorList>
            <person name="Lee D.-W."/>
            <person name="Lee Y.-J."/>
            <person name="Lee S.-J."/>
            <person name="Park G.-S."/>
            <person name="Lee S.-J."/>
            <person name="Shin J.-H."/>
        </authorList>
    </citation>
    <scope>NUCLEOTIDE SEQUENCE [LARGE SCALE GENOMIC DNA]</scope>
    <source>
        <strain evidence="9 10">KCTC 3922</strain>
    </source>
</reference>
<evidence type="ECO:0000313" key="9">
    <source>
        <dbReference type="EMBL" id="AMX82337.1"/>
    </source>
</evidence>
<keyword evidence="4" id="KW-0249">Electron transport</keyword>
<name>A0ABN4ND20_9BACL</name>
<sequence>MKWKLATVFLGASLALAACGGGDDNAGEQNGGNNNGGGDTVAAAEQIYQQNCASCHGQDLSGGVGPNLQKVGSKYSTDEIKDVIVNGRGAMPAGIIQGEDADKVAEWLAAKK</sequence>
<evidence type="ECO:0000256" key="2">
    <source>
        <dbReference type="ARBA" id="ARBA00022617"/>
    </source>
</evidence>
<feature type="chain" id="PRO_5045041122" evidence="7">
    <location>
        <begin position="18"/>
        <end position="112"/>
    </location>
</feature>
<gene>
    <name evidence="9" type="ORF">GS3922_00745</name>
</gene>
<dbReference type="Pfam" id="PF13442">
    <property type="entry name" value="Cytochrome_CBB3"/>
    <property type="match status" value="1"/>
</dbReference>
<evidence type="ECO:0000256" key="6">
    <source>
        <dbReference type="PROSITE-ProRule" id="PRU00433"/>
    </source>
</evidence>
<dbReference type="InterPro" id="IPR036909">
    <property type="entry name" value="Cyt_c-like_dom_sf"/>
</dbReference>
<dbReference type="InterPro" id="IPR012218">
    <property type="entry name" value="Cyt_c_BACSU-c550-type"/>
</dbReference>
<keyword evidence="3 6" id="KW-0479">Metal-binding</keyword>
<protein>
    <submittedName>
        <fullName evidence="9">Cytochrome C551</fullName>
    </submittedName>
</protein>
<keyword evidence="10" id="KW-1185">Reference proteome</keyword>
<dbReference type="PANTHER" id="PTHR37823:SF3">
    <property type="entry name" value="CYTOCHROME C-551"/>
    <property type="match status" value="1"/>
</dbReference>
<accession>A0ABN4ND20</accession>
<dbReference type="InterPro" id="IPR051811">
    <property type="entry name" value="Cytochrome_c550/c551-like"/>
</dbReference>
<dbReference type="NCBIfam" id="NF045774">
    <property type="entry name" value="cytochro_C551"/>
    <property type="match status" value="1"/>
</dbReference>
<dbReference type="InterPro" id="IPR054782">
    <property type="entry name" value="Cytochro_C551"/>
</dbReference>
<dbReference type="SUPFAM" id="SSF46626">
    <property type="entry name" value="Cytochrome c"/>
    <property type="match status" value="1"/>
</dbReference>
<feature type="domain" description="Cytochrome c" evidence="8">
    <location>
        <begin position="39"/>
        <end position="112"/>
    </location>
</feature>
<dbReference type="Gene3D" id="1.10.760.10">
    <property type="entry name" value="Cytochrome c-like domain"/>
    <property type="match status" value="1"/>
</dbReference>
<proteinExistence type="predicted"/>
<keyword evidence="7" id="KW-0732">Signal</keyword>
<evidence type="ECO:0000259" key="8">
    <source>
        <dbReference type="PROSITE" id="PS51007"/>
    </source>
</evidence>
<feature type="signal peptide" evidence="7">
    <location>
        <begin position="1"/>
        <end position="17"/>
    </location>
</feature>
<dbReference type="RefSeq" id="WP_063164761.1">
    <property type="nucleotide sequence ID" value="NZ_CP014342.1"/>
</dbReference>
<dbReference type="PIRSF" id="PIRSF000025">
    <property type="entry name" value="Cytc_Bsub_c550"/>
    <property type="match status" value="1"/>
</dbReference>
<evidence type="ECO:0000256" key="3">
    <source>
        <dbReference type="ARBA" id="ARBA00022723"/>
    </source>
</evidence>
<keyword evidence="5 6" id="KW-0408">Iron</keyword>
<keyword evidence="1" id="KW-0813">Transport</keyword>